<evidence type="ECO:0000256" key="2">
    <source>
        <dbReference type="RuleBase" id="RU000682"/>
    </source>
</evidence>
<feature type="region of interest" description="Disordered" evidence="3">
    <location>
        <begin position="1"/>
        <end position="121"/>
    </location>
</feature>
<dbReference type="CDD" id="cd00086">
    <property type="entry name" value="homeodomain"/>
    <property type="match status" value="1"/>
</dbReference>
<dbReference type="AlphaFoldDB" id="A0A8C6H0L5"/>
<evidence type="ECO:0000313" key="6">
    <source>
        <dbReference type="Proteomes" id="UP000694415"/>
    </source>
</evidence>
<dbReference type="GO" id="GO:0005634">
    <property type="term" value="C:nucleus"/>
    <property type="evidence" value="ECO:0007669"/>
    <property type="project" value="UniProtKB-SubCell"/>
</dbReference>
<dbReference type="GO" id="GO:0001541">
    <property type="term" value="P:ovarian follicle development"/>
    <property type="evidence" value="ECO:0007669"/>
    <property type="project" value="Ensembl"/>
</dbReference>
<proteinExistence type="predicted"/>
<dbReference type="GO" id="GO:0001228">
    <property type="term" value="F:DNA-binding transcription activator activity, RNA polymerase II-specific"/>
    <property type="evidence" value="ECO:0007669"/>
    <property type="project" value="Ensembl"/>
</dbReference>
<dbReference type="FunFam" id="1.10.10.60:FF:000396">
    <property type="entry name" value="NOBOX oogenesis homeobox"/>
    <property type="match status" value="1"/>
</dbReference>
<keyword evidence="1 2" id="KW-0238">DNA-binding</keyword>
<keyword evidence="1 2" id="KW-0371">Homeobox</keyword>
<evidence type="ECO:0000256" key="3">
    <source>
        <dbReference type="SAM" id="MobiDB-lite"/>
    </source>
</evidence>
<dbReference type="Pfam" id="PF00046">
    <property type="entry name" value="Homeodomain"/>
    <property type="match status" value="1"/>
</dbReference>
<keyword evidence="6" id="KW-1185">Reference proteome</keyword>
<feature type="compositionally biased region" description="Polar residues" evidence="3">
    <location>
        <begin position="488"/>
        <end position="506"/>
    </location>
</feature>
<feature type="DNA-binding region" description="Homeobox" evidence="1">
    <location>
        <begin position="136"/>
        <end position="195"/>
    </location>
</feature>
<dbReference type="GO" id="GO:0005737">
    <property type="term" value="C:cytoplasm"/>
    <property type="evidence" value="ECO:0007669"/>
    <property type="project" value="Ensembl"/>
</dbReference>
<feature type="compositionally biased region" description="Basic and acidic residues" evidence="3">
    <location>
        <begin position="511"/>
        <end position="527"/>
    </location>
</feature>
<feature type="domain" description="Homeobox" evidence="4">
    <location>
        <begin position="134"/>
        <end position="194"/>
    </location>
</feature>
<accession>A0A8C6H0L5</accession>
<feature type="region of interest" description="Disordered" evidence="3">
    <location>
        <begin position="416"/>
        <end position="447"/>
    </location>
</feature>
<keyword evidence="1 2" id="KW-0539">Nucleus</keyword>
<evidence type="ECO:0000259" key="4">
    <source>
        <dbReference type="PROSITE" id="PS50071"/>
    </source>
</evidence>
<feature type="region of interest" description="Disordered" evidence="3">
    <location>
        <begin position="194"/>
        <end position="245"/>
    </location>
</feature>
<protein>
    <submittedName>
        <fullName evidence="5">NOBOX oogenesis homeobox</fullName>
    </submittedName>
</protein>
<evidence type="ECO:0000313" key="5">
    <source>
        <dbReference type="Ensembl" id="ENSMSIP00000014403.1"/>
    </source>
</evidence>
<sequence length="527" mass="57642">MEPTEKLCKKMQGQEAGDKPRTAALETEGPLQDSAPPIQDDQDKQSSLPRASLGKRPLSKTSEELMDAGTCRVHKAPTAAACGPQSEEEGCSPPERKAESVKPSISAVPGQAAAGSLNSREGDLKKESLEVTCQFRKKTRTLYRSDQLEELERIFQEDHYPDSDKRHEISQMVGVTPQRIMVWFQNRRAKWRKVEKLNEKETKNGPAAPSADSSQHRSAPELLDPMPTDLEPGPVPPENILDVFPEPPMLLTSEQTLTPFQNNEGAERVAVTPPLLSPPPIRRANLPLPLGPVQTPQVLPPMRDVPGSDSIYKDKAYVPWGTSIASPSTYSNLEDLGPQDYQASSQLGSFQLSQAPHPPLFPSLQSQFPYLPPFPYPIPSSMPFLPPEDSLFSFPFGFSGDSSQDYCPEPPPGQILLQPPAENMGTGPWSGHCLPEPPFPRPHYPQALGHPLGAEGYFPNLLPTPYALTMNKQSSLGLNGLLEGTRVETGSSLSKMSDEQTSSSLEQPALEEVRDKNKNSHASGAKE</sequence>
<dbReference type="Ensembl" id="ENSMSIT00000018306.1">
    <property type="protein sequence ID" value="ENSMSIP00000014403.1"/>
    <property type="gene ID" value="ENSMSIG00000012416.1"/>
</dbReference>
<dbReference type="GO" id="GO:0000978">
    <property type="term" value="F:RNA polymerase II cis-regulatory region sequence-specific DNA binding"/>
    <property type="evidence" value="ECO:0007669"/>
    <property type="project" value="Ensembl"/>
</dbReference>
<dbReference type="InterPro" id="IPR009057">
    <property type="entry name" value="Homeodomain-like_sf"/>
</dbReference>
<dbReference type="PROSITE" id="PS50071">
    <property type="entry name" value="HOMEOBOX_2"/>
    <property type="match status" value="1"/>
</dbReference>
<dbReference type="PANTHER" id="PTHR47060:SF1">
    <property type="entry name" value="HOMEOBOX PROTEIN NOBOX"/>
    <property type="match status" value="1"/>
</dbReference>
<dbReference type="SMART" id="SM00389">
    <property type="entry name" value="HOX"/>
    <property type="match status" value="1"/>
</dbReference>
<evidence type="ECO:0000256" key="1">
    <source>
        <dbReference type="PROSITE-ProRule" id="PRU00108"/>
    </source>
</evidence>
<feature type="region of interest" description="Disordered" evidence="3">
    <location>
        <begin position="488"/>
        <end position="527"/>
    </location>
</feature>
<dbReference type="GeneTree" id="ENSGT00650000093445"/>
<feature type="region of interest" description="Disordered" evidence="3">
    <location>
        <begin position="271"/>
        <end position="306"/>
    </location>
</feature>
<comment type="subcellular location">
    <subcellularLocation>
        <location evidence="1 2">Nucleus</location>
    </subcellularLocation>
</comment>
<dbReference type="PANTHER" id="PTHR47060">
    <property type="entry name" value="HOMEOBOX PROTEIN NOBOX"/>
    <property type="match status" value="1"/>
</dbReference>
<reference evidence="5" key="1">
    <citation type="submission" date="2025-08" db="UniProtKB">
        <authorList>
            <consortium name="Ensembl"/>
        </authorList>
    </citation>
    <scope>IDENTIFICATION</scope>
</reference>
<name>A0A8C6H0L5_MUSSI</name>
<dbReference type="Proteomes" id="UP000694415">
    <property type="component" value="Unplaced"/>
</dbReference>
<feature type="compositionally biased region" description="Basic and acidic residues" evidence="3">
    <location>
        <begin position="194"/>
        <end position="203"/>
    </location>
</feature>
<dbReference type="InterPro" id="IPR042988">
    <property type="entry name" value="NOBOX"/>
</dbReference>
<dbReference type="InterPro" id="IPR001356">
    <property type="entry name" value="HD"/>
</dbReference>
<dbReference type="SUPFAM" id="SSF46689">
    <property type="entry name" value="Homeodomain-like"/>
    <property type="match status" value="1"/>
</dbReference>
<dbReference type="GO" id="GO:0006366">
    <property type="term" value="P:transcription by RNA polymerase II"/>
    <property type="evidence" value="ECO:0007669"/>
    <property type="project" value="Ensembl"/>
</dbReference>
<dbReference type="Gene3D" id="1.10.10.60">
    <property type="entry name" value="Homeodomain-like"/>
    <property type="match status" value="1"/>
</dbReference>
<reference evidence="5" key="2">
    <citation type="submission" date="2025-09" db="UniProtKB">
        <authorList>
            <consortium name="Ensembl"/>
        </authorList>
    </citation>
    <scope>IDENTIFICATION</scope>
</reference>
<organism evidence="5 6">
    <name type="scientific">Mus spicilegus</name>
    <name type="common">Mound-building mouse</name>
    <dbReference type="NCBI Taxonomy" id="10103"/>
    <lineage>
        <taxon>Eukaryota</taxon>
        <taxon>Metazoa</taxon>
        <taxon>Chordata</taxon>
        <taxon>Craniata</taxon>
        <taxon>Vertebrata</taxon>
        <taxon>Euteleostomi</taxon>
        <taxon>Mammalia</taxon>
        <taxon>Eutheria</taxon>
        <taxon>Euarchontoglires</taxon>
        <taxon>Glires</taxon>
        <taxon>Rodentia</taxon>
        <taxon>Myomorpha</taxon>
        <taxon>Muroidea</taxon>
        <taxon>Muridae</taxon>
        <taxon>Murinae</taxon>
        <taxon>Mus</taxon>
        <taxon>Mus</taxon>
    </lineage>
</organism>